<dbReference type="GO" id="GO:1904380">
    <property type="term" value="P:endoplasmic reticulum mannose trimming"/>
    <property type="evidence" value="ECO:0007669"/>
    <property type="project" value="InterPro"/>
</dbReference>
<dbReference type="InterPro" id="IPR044674">
    <property type="entry name" value="EDEM1/2/3"/>
</dbReference>
<dbReference type="Proteomes" id="UP000095283">
    <property type="component" value="Unplaced"/>
</dbReference>
<dbReference type="PANTHER" id="PTHR45679">
    <property type="entry name" value="ER DEGRADATION-ENHANCING ALPHA-MANNOSIDASE-LIKE PROTEIN 2"/>
    <property type="match status" value="1"/>
</dbReference>
<dbReference type="GO" id="GO:0004571">
    <property type="term" value="F:mannosyl-oligosaccharide 1,2-alpha-mannosidase activity"/>
    <property type="evidence" value="ECO:0007669"/>
    <property type="project" value="InterPro"/>
</dbReference>
<dbReference type="GO" id="GO:0044322">
    <property type="term" value="C:endoplasmic reticulum quality control compartment"/>
    <property type="evidence" value="ECO:0007669"/>
    <property type="project" value="GOC"/>
</dbReference>
<evidence type="ECO:0000313" key="2">
    <source>
        <dbReference type="WBParaSite" id="Hba_16641"/>
    </source>
</evidence>
<proteinExistence type="predicted"/>
<reference evidence="2" key="1">
    <citation type="submission" date="2016-11" db="UniProtKB">
        <authorList>
            <consortium name="WormBaseParasite"/>
        </authorList>
    </citation>
    <scope>IDENTIFICATION</scope>
</reference>
<name>A0A1I7XGK8_HETBA</name>
<sequence length="85" mass="10045">MVDNFDVKLVGRRNLQVARKAMDFLWAQRHRASDLMGTVLNVHSGDWVRRVMRYVNKGPLFVDVHMHRPTVATRSFMDWLNRCAF</sequence>
<dbReference type="PANTHER" id="PTHR45679:SF2">
    <property type="entry name" value="ER DEGRADATION-ENHANCING ALPHA-MANNOSIDASE-LIKE PROTEIN 3"/>
    <property type="match status" value="1"/>
</dbReference>
<keyword evidence="1" id="KW-1185">Reference proteome</keyword>
<accession>A0A1I7XGK8</accession>
<organism evidence="1 2">
    <name type="scientific">Heterorhabditis bacteriophora</name>
    <name type="common">Entomopathogenic nematode worm</name>
    <dbReference type="NCBI Taxonomy" id="37862"/>
    <lineage>
        <taxon>Eukaryota</taxon>
        <taxon>Metazoa</taxon>
        <taxon>Ecdysozoa</taxon>
        <taxon>Nematoda</taxon>
        <taxon>Chromadorea</taxon>
        <taxon>Rhabditida</taxon>
        <taxon>Rhabditina</taxon>
        <taxon>Rhabditomorpha</taxon>
        <taxon>Strongyloidea</taxon>
        <taxon>Heterorhabditidae</taxon>
        <taxon>Heterorhabditis</taxon>
    </lineage>
</organism>
<evidence type="ECO:0000313" key="1">
    <source>
        <dbReference type="Proteomes" id="UP000095283"/>
    </source>
</evidence>
<dbReference type="WBParaSite" id="Hba_16641">
    <property type="protein sequence ID" value="Hba_16641"/>
    <property type="gene ID" value="Hba_16641"/>
</dbReference>
<protein>
    <submittedName>
        <fullName evidence="2">Integrase</fullName>
    </submittedName>
</protein>
<dbReference type="AlphaFoldDB" id="A0A1I7XGK8"/>